<dbReference type="InterPro" id="IPR056002">
    <property type="entry name" value="DUF7580"/>
</dbReference>
<feature type="domain" description="DUF7580" evidence="5">
    <location>
        <begin position="246"/>
        <end position="535"/>
    </location>
</feature>
<feature type="domain" description="Peptidase S8/S53" evidence="4">
    <location>
        <begin position="619"/>
        <end position="827"/>
    </location>
</feature>
<keyword evidence="2" id="KW-0720">Serine protease</keyword>
<dbReference type="InterPro" id="IPR000209">
    <property type="entry name" value="Peptidase_S8/S53_dom"/>
</dbReference>
<dbReference type="Gene3D" id="3.40.50.200">
    <property type="entry name" value="Peptidase S8/S53 domain"/>
    <property type="match status" value="1"/>
</dbReference>
<gene>
    <name evidence="6" type="ORF">FPANT_7966</name>
</gene>
<dbReference type="Pfam" id="PF00082">
    <property type="entry name" value="Peptidase_S8"/>
    <property type="match status" value="1"/>
</dbReference>
<dbReference type="GO" id="GO:0004252">
    <property type="term" value="F:serine-type endopeptidase activity"/>
    <property type="evidence" value="ECO:0007669"/>
    <property type="project" value="UniProtKB-UniRule"/>
</dbReference>
<evidence type="ECO:0000256" key="1">
    <source>
        <dbReference type="ARBA" id="ARBA00011073"/>
    </source>
</evidence>
<keyword evidence="2 6" id="KW-0645">Protease</keyword>
<dbReference type="InterPro" id="IPR051048">
    <property type="entry name" value="Peptidase_S8/S53_subtilisin"/>
</dbReference>
<dbReference type="SUPFAM" id="SSF52743">
    <property type="entry name" value="Subtilisin-like"/>
    <property type="match status" value="1"/>
</dbReference>
<name>A0A8H5NZH0_9HYPO</name>
<keyword evidence="7" id="KW-1185">Reference proteome</keyword>
<dbReference type="EMBL" id="JAAOAR010000390">
    <property type="protein sequence ID" value="KAF5584154.1"/>
    <property type="molecule type" value="Genomic_DNA"/>
</dbReference>
<evidence type="ECO:0000256" key="3">
    <source>
        <dbReference type="SAM" id="MobiDB-lite"/>
    </source>
</evidence>
<dbReference type="AlphaFoldDB" id="A0A8H5NZH0"/>
<comment type="caution">
    <text evidence="6">The sequence shown here is derived from an EMBL/GenBank/DDBJ whole genome shotgun (WGS) entry which is preliminary data.</text>
</comment>
<protein>
    <submittedName>
        <fullName evidence="6">Extracellular serine protease</fullName>
    </submittedName>
</protein>
<feature type="active site" description="Charge relay system" evidence="2">
    <location>
        <position position="625"/>
    </location>
</feature>
<dbReference type="Pfam" id="PF24476">
    <property type="entry name" value="DUF7580"/>
    <property type="match status" value="1"/>
</dbReference>
<evidence type="ECO:0000313" key="7">
    <source>
        <dbReference type="Proteomes" id="UP000544095"/>
    </source>
</evidence>
<keyword evidence="2" id="KW-0378">Hydrolase</keyword>
<feature type="active site" description="Charge relay system" evidence="2">
    <location>
        <position position="815"/>
    </location>
</feature>
<sequence length="899" mass="99974">MSDAISVRLRWRLLKASHRVYNAADTFPSADDVYSGPFGSQSEHNKTQIGVVIEHLQNYLEFNIPGPESLDIGKLSSDVADWESFATSLGVLLGDLEDLVHKDIFDEKRSELIMGPESLSTLSGFPKLVALWGALKYREMSPVQGDTLSNDNTNPIPSPTIPEKTNSAKSAMSPKYSDKSVKDLSQHIRFPRDPKLIEKLHMSTSNFRYALTRISEGSAADWELETLANDITTVDIDAIQHAHVFSSTCTSLFAKMANNPNCKVPHTARLHLSGFKKDRLVMNIETCQETDSISAVFTRSFDRPSSFKVFHPRQLCSAAPSGGARPEVLHVAFDSEMMWVDDVGGGGELPSIVEHGESLGQHLAKGRQLDAQHRKTASLLLAISLFQLSNSPWIEQHLELEHVLLPLTVSDDLEQCCPRIYCNLESKPDRRLQSDNIAALGVLIMELEAGRKASWTAEEKNELSGRGSNISRLTRMLKDPDWKKGVDKNYREIAKVCLEFSSLVDNLDQPRISTDRKGLAIIYKKILLPLYDRLVNSFEDSEDLFKDILGPGRPLAPPVSKPLTAGERPILFDDEDAEPSEKEKKRSKEFLDKLDTMVAFIRKLRPEKPQLAKKQHPRIRIAVLDSGVSEDITLISGAIKTNHINGSKSKSFVDAEDSWRQDSHGHGSHMVQLLLRTAPTAEIFVGKICTGKTVEPGYMHRIAEAIDWAVDECDVHIISMSFAYEQDNAMIDAALSKAIRCDKLLFAAASNRGDLGGRARPARRDGVICVHAADAFGNKGKMNPTALDKADNFATFGVEVPLRWEGTDIYKSGTSYAVPIAVAFAVMAIEFATHKCQNIPRHKQKALYQKRGIEAIFRKMAQRRDGYDFVHPTRIWEDLGTPLADAQAARTIEKALSDL</sequence>
<feature type="region of interest" description="Disordered" evidence="3">
    <location>
        <begin position="556"/>
        <end position="586"/>
    </location>
</feature>
<evidence type="ECO:0000256" key="2">
    <source>
        <dbReference type="PROSITE-ProRule" id="PRU01240"/>
    </source>
</evidence>
<dbReference type="PANTHER" id="PTHR43399">
    <property type="entry name" value="SUBTILISIN-RELATED"/>
    <property type="match status" value="1"/>
</dbReference>
<evidence type="ECO:0000313" key="6">
    <source>
        <dbReference type="EMBL" id="KAF5584154.1"/>
    </source>
</evidence>
<dbReference type="Proteomes" id="UP000544095">
    <property type="component" value="Unassembled WGS sequence"/>
</dbReference>
<comment type="similarity">
    <text evidence="1 2">Belongs to the peptidase S8 family.</text>
</comment>
<feature type="region of interest" description="Disordered" evidence="3">
    <location>
        <begin position="144"/>
        <end position="179"/>
    </location>
</feature>
<dbReference type="InterPro" id="IPR036852">
    <property type="entry name" value="Peptidase_S8/S53_dom_sf"/>
</dbReference>
<evidence type="ECO:0000259" key="5">
    <source>
        <dbReference type="Pfam" id="PF24476"/>
    </source>
</evidence>
<feature type="compositionally biased region" description="Polar residues" evidence="3">
    <location>
        <begin position="144"/>
        <end position="155"/>
    </location>
</feature>
<evidence type="ECO:0000259" key="4">
    <source>
        <dbReference type="Pfam" id="PF00082"/>
    </source>
</evidence>
<organism evidence="6 7">
    <name type="scientific">Fusarium pseudoanthophilum</name>
    <dbReference type="NCBI Taxonomy" id="48495"/>
    <lineage>
        <taxon>Eukaryota</taxon>
        <taxon>Fungi</taxon>
        <taxon>Dikarya</taxon>
        <taxon>Ascomycota</taxon>
        <taxon>Pezizomycotina</taxon>
        <taxon>Sordariomycetes</taxon>
        <taxon>Hypocreomycetidae</taxon>
        <taxon>Hypocreales</taxon>
        <taxon>Nectriaceae</taxon>
        <taxon>Fusarium</taxon>
        <taxon>Fusarium fujikuroi species complex</taxon>
    </lineage>
</organism>
<proteinExistence type="inferred from homology"/>
<dbReference type="PROSITE" id="PS51892">
    <property type="entry name" value="SUBTILASE"/>
    <property type="match status" value="1"/>
</dbReference>
<dbReference type="PANTHER" id="PTHR43399:SF4">
    <property type="entry name" value="CELL WALL-ASSOCIATED PROTEASE"/>
    <property type="match status" value="1"/>
</dbReference>
<accession>A0A8H5NZH0</accession>
<reference evidence="6 7" key="1">
    <citation type="submission" date="2020-05" db="EMBL/GenBank/DDBJ databases">
        <title>Identification and distribution of gene clusters putatively required for synthesis of sphingolipid metabolism inhibitors in phylogenetically diverse species of the filamentous fungus Fusarium.</title>
        <authorList>
            <person name="Kim H.-S."/>
            <person name="Busman M."/>
            <person name="Brown D.W."/>
            <person name="Divon H."/>
            <person name="Uhlig S."/>
            <person name="Proctor R.H."/>
        </authorList>
    </citation>
    <scope>NUCLEOTIDE SEQUENCE [LARGE SCALE GENOMIC DNA]</scope>
    <source>
        <strain evidence="6 7">NRRL 25211</strain>
    </source>
</reference>
<dbReference type="GO" id="GO:0006508">
    <property type="term" value="P:proteolysis"/>
    <property type="evidence" value="ECO:0007669"/>
    <property type="project" value="UniProtKB-KW"/>
</dbReference>
<feature type="active site" description="Charge relay system" evidence="2">
    <location>
        <position position="666"/>
    </location>
</feature>